<accession>A0A7S9QE46</accession>
<proteinExistence type="predicted"/>
<sequence length="306" mass="34152">MRDRELLLVTGAPRSGTTPVGNTLALTRGSGSFYEPLGPTGLRRIRNRFPMRTTGDLDDAELTMALEDISTLRGALKTQTREGQRPTARSVIIGSRTLHSRRMAALTPGLRRIIWKDPHAIMLVPDLLARRIPCVVTVRSAPAHAASYKRLGWISRAAEIYPRWSARFGRDPVIELALKTAATDIVTSAAVLWRMCYRAVLSTAPAPRLHIVHATELEQDEVGTYRRLLQELGLDWSPRLTRHFAERNKANGAPLPSPRRTHDWSRSVAAANTYWQDVLTEEEIIRVLELTYDVDTALTARIPAAA</sequence>
<dbReference type="RefSeq" id="WP_196105215.1">
    <property type="nucleotide sequence ID" value="NZ_CP064942.1"/>
</dbReference>
<dbReference type="GO" id="GO:0016740">
    <property type="term" value="F:transferase activity"/>
    <property type="evidence" value="ECO:0007669"/>
    <property type="project" value="UniProtKB-KW"/>
</dbReference>
<dbReference type="Gene3D" id="3.40.50.300">
    <property type="entry name" value="P-loop containing nucleotide triphosphate hydrolases"/>
    <property type="match status" value="1"/>
</dbReference>
<evidence type="ECO:0000313" key="2">
    <source>
        <dbReference type="Proteomes" id="UP000594800"/>
    </source>
</evidence>
<evidence type="ECO:0000313" key="1">
    <source>
        <dbReference type="EMBL" id="QPH55953.1"/>
    </source>
</evidence>
<dbReference type="AlphaFoldDB" id="A0A7S9QE46"/>
<name>A0A7S9QE46_9RHOB</name>
<dbReference type="KEGG" id="poz:I0K15_09590"/>
<gene>
    <name evidence="1" type="ORF">I0K15_09590</name>
</gene>
<dbReference type="InterPro" id="IPR027417">
    <property type="entry name" value="P-loop_NTPase"/>
</dbReference>
<dbReference type="Proteomes" id="UP000594800">
    <property type="component" value="Chromosome"/>
</dbReference>
<dbReference type="SUPFAM" id="SSF52540">
    <property type="entry name" value="P-loop containing nucleoside triphosphate hydrolases"/>
    <property type="match status" value="1"/>
</dbReference>
<dbReference type="EMBL" id="CP064942">
    <property type="protein sequence ID" value="QPH55953.1"/>
    <property type="molecule type" value="Genomic_DNA"/>
</dbReference>
<keyword evidence="1" id="KW-0808">Transferase</keyword>
<protein>
    <submittedName>
        <fullName evidence="1">Sulfotransferase</fullName>
    </submittedName>
</protein>
<organism evidence="1 2">
    <name type="scientific">Pontivivens ytuae</name>
    <dbReference type="NCBI Taxonomy" id="2789856"/>
    <lineage>
        <taxon>Bacteria</taxon>
        <taxon>Pseudomonadati</taxon>
        <taxon>Pseudomonadota</taxon>
        <taxon>Alphaproteobacteria</taxon>
        <taxon>Rhodobacterales</taxon>
        <taxon>Paracoccaceae</taxon>
        <taxon>Pontivivens</taxon>
    </lineage>
</organism>
<keyword evidence="2" id="KW-1185">Reference proteome</keyword>
<reference evidence="1 2" key="1">
    <citation type="submission" date="2020-11" db="EMBL/GenBank/DDBJ databases">
        <title>Description of Pontivivens ytuae sp. nov. isolated from deep sea sediment of Mariana Trench.</title>
        <authorList>
            <person name="Wang Z."/>
            <person name="Sun Q.-L."/>
            <person name="Xu X.-D."/>
            <person name="Tang Y.-Z."/>
            <person name="Zhang J."/>
        </authorList>
    </citation>
    <scope>NUCLEOTIDE SEQUENCE [LARGE SCALE GENOMIC DNA]</scope>
    <source>
        <strain evidence="1 2">MT2928</strain>
    </source>
</reference>